<dbReference type="GO" id="GO:0005829">
    <property type="term" value="C:cytosol"/>
    <property type="evidence" value="ECO:0007669"/>
    <property type="project" value="TreeGrafter"/>
</dbReference>
<dbReference type="GO" id="GO:0015940">
    <property type="term" value="P:pantothenate biosynthetic process"/>
    <property type="evidence" value="ECO:0007669"/>
    <property type="project" value="UniProtKB-UniRule"/>
</dbReference>
<name>A0A6M0K0T6_9GAMM</name>
<evidence type="ECO:0000256" key="7">
    <source>
        <dbReference type="ARBA" id="ARBA00048258"/>
    </source>
</evidence>
<accession>A0A6M0K0T6</accession>
<dbReference type="Pfam" id="PF02569">
    <property type="entry name" value="Pantoate_ligase"/>
    <property type="match status" value="1"/>
</dbReference>
<feature type="binding site" evidence="8">
    <location>
        <begin position="32"/>
        <end position="39"/>
    </location>
    <ligand>
        <name>ATP</name>
        <dbReference type="ChEBI" id="CHEBI:30616"/>
    </ligand>
</feature>
<keyword evidence="4 8" id="KW-0566">Pantothenate biosynthesis</keyword>
<keyword evidence="5 8" id="KW-0547">Nucleotide-binding</keyword>
<protein>
    <recommendedName>
        <fullName evidence="8">Pantothenate synthetase</fullName>
        <shortName evidence="8">PS</shortName>
        <ecNumber evidence="8">6.3.2.1</ecNumber>
    </recommendedName>
    <alternativeName>
        <fullName evidence="8">Pantoate--beta-alanine ligase</fullName>
    </alternativeName>
    <alternativeName>
        <fullName evidence="8">Pantoate-activating enzyme</fullName>
    </alternativeName>
</protein>
<sequence>MGMDQVERVAALRARVALWRAASERVALVPTMGNLHQGHLTLVREARARAERVVVSIFVNPLQFGPSEDLNAYPRTLAEDMRQLEAEGCDLVFTPTPEVVYPRGQEGQTRVEVPGISDILCGASRPGHFVGVATVVCKLLNMVQPDVALFGEKDFQQLMVIRRMVEDLDMPVQIVGVPIVREADGLAMSSRNGYLKPEERERAPALYRLLCQAADALRAGQAVDAVEEAARERLAEAGLRPDYVSVRSAVDLRVPCPQDDRLVILAAAYLGRARLIDNLQLRRPLDSLG</sequence>
<dbReference type="InterPro" id="IPR014729">
    <property type="entry name" value="Rossmann-like_a/b/a_fold"/>
</dbReference>
<comment type="pathway">
    <text evidence="1 8">Cofactor biosynthesis; (R)-pantothenate biosynthesis; (R)-pantothenate from (R)-pantoate and beta-alanine: step 1/1.</text>
</comment>
<dbReference type="SUPFAM" id="SSF52374">
    <property type="entry name" value="Nucleotidylyl transferase"/>
    <property type="match status" value="1"/>
</dbReference>
<evidence type="ECO:0000313" key="10">
    <source>
        <dbReference type="Proteomes" id="UP000483379"/>
    </source>
</evidence>
<evidence type="ECO:0000256" key="6">
    <source>
        <dbReference type="ARBA" id="ARBA00022840"/>
    </source>
</evidence>
<feature type="binding site" evidence="8">
    <location>
        <begin position="151"/>
        <end position="154"/>
    </location>
    <ligand>
        <name>ATP</name>
        <dbReference type="ChEBI" id="CHEBI:30616"/>
    </ligand>
</feature>
<dbReference type="CDD" id="cd00560">
    <property type="entry name" value="PanC"/>
    <property type="match status" value="1"/>
</dbReference>
<proteinExistence type="inferred from homology"/>
<gene>
    <name evidence="8" type="primary">panC</name>
    <name evidence="9" type="ORF">G3446_08475</name>
</gene>
<dbReference type="PANTHER" id="PTHR21299:SF1">
    <property type="entry name" value="PANTOATE--BETA-ALANINE LIGASE"/>
    <property type="match status" value="1"/>
</dbReference>
<feature type="binding site" evidence="8">
    <location>
        <position position="157"/>
    </location>
    <ligand>
        <name>(R)-pantoate</name>
        <dbReference type="ChEBI" id="CHEBI:15980"/>
    </ligand>
</feature>
<dbReference type="InterPro" id="IPR042176">
    <property type="entry name" value="Pantoate_ligase_C"/>
</dbReference>
<dbReference type="FunFam" id="3.30.1300.10:FF:000001">
    <property type="entry name" value="Pantothenate synthetase"/>
    <property type="match status" value="1"/>
</dbReference>
<dbReference type="InterPro" id="IPR003721">
    <property type="entry name" value="Pantoate_ligase"/>
</dbReference>
<keyword evidence="10" id="KW-1185">Reference proteome</keyword>
<comment type="caution">
    <text evidence="9">The sequence shown here is derived from an EMBL/GenBank/DDBJ whole genome shotgun (WGS) entry which is preliminary data.</text>
</comment>
<keyword evidence="3 8" id="KW-0436">Ligase</keyword>
<dbReference type="GO" id="GO:0005524">
    <property type="term" value="F:ATP binding"/>
    <property type="evidence" value="ECO:0007669"/>
    <property type="project" value="UniProtKB-KW"/>
</dbReference>
<comment type="miscellaneous">
    <text evidence="8">The reaction proceeds by a bi uni uni bi ping pong mechanism.</text>
</comment>
<dbReference type="HAMAP" id="MF_00158">
    <property type="entry name" value="PanC"/>
    <property type="match status" value="1"/>
</dbReference>
<evidence type="ECO:0000256" key="3">
    <source>
        <dbReference type="ARBA" id="ARBA00022598"/>
    </source>
</evidence>
<dbReference type="EC" id="6.3.2.1" evidence="8"/>
<reference evidence="9 10" key="1">
    <citation type="submission" date="2020-02" db="EMBL/GenBank/DDBJ databases">
        <title>Genome sequences of Thiorhodococcus mannitoliphagus and Thiorhodococcus minor, purple sulfur photosynthetic bacteria in the gammaproteobacterial family, Chromatiaceae.</title>
        <authorList>
            <person name="Aviles F.A."/>
            <person name="Meyer T.E."/>
            <person name="Kyndt J.A."/>
        </authorList>
    </citation>
    <scope>NUCLEOTIDE SEQUENCE [LARGE SCALE GENOMIC DNA]</scope>
    <source>
        <strain evidence="9 10">DSM 11518</strain>
    </source>
</reference>
<dbReference type="NCBIfam" id="TIGR00018">
    <property type="entry name" value="panC"/>
    <property type="match status" value="1"/>
</dbReference>
<dbReference type="AlphaFoldDB" id="A0A6M0K0T6"/>
<feature type="binding site" evidence="8">
    <location>
        <begin position="188"/>
        <end position="191"/>
    </location>
    <ligand>
        <name>ATP</name>
        <dbReference type="ChEBI" id="CHEBI:30616"/>
    </ligand>
</feature>
<feature type="binding site" evidence="8">
    <location>
        <position position="63"/>
    </location>
    <ligand>
        <name>beta-alanine</name>
        <dbReference type="ChEBI" id="CHEBI:57966"/>
    </ligand>
</feature>
<keyword evidence="8" id="KW-0963">Cytoplasm</keyword>
<dbReference type="PANTHER" id="PTHR21299">
    <property type="entry name" value="CYTIDYLATE KINASE/PANTOATE-BETA-ALANINE LIGASE"/>
    <property type="match status" value="1"/>
</dbReference>
<evidence type="ECO:0000256" key="5">
    <source>
        <dbReference type="ARBA" id="ARBA00022741"/>
    </source>
</evidence>
<organism evidence="9 10">
    <name type="scientific">Thiorhodococcus minor</name>
    <dbReference type="NCBI Taxonomy" id="57489"/>
    <lineage>
        <taxon>Bacteria</taxon>
        <taxon>Pseudomonadati</taxon>
        <taxon>Pseudomonadota</taxon>
        <taxon>Gammaproteobacteria</taxon>
        <taxon>Chromatiales</taxon>
        <taxon>Chromatiaceae</taxon>
        <taxon>Thiorhodococcus</taxon>
    </lineage>
</organism>
<feature type="binding site" evidence="8">
    <location>
        <position position="180"/>
    </location>
    <ligand>
        <name>ATP</name>
        <dbReference type="ChEBI" id="CHEBI:30616"/>
    </ligand>
</feature>
<dbReference type="GO" id="GO:0004592">
    <property type="term" value="F:pantoate-beta-alanine ligase activity"/>
    <property type="evidence" value="ECO:0007669"/>
    <property type="project" value="UniProtKB-UniRule"/>
</dbReference>
<dbReference type="FunFam" id="3.40.50.620:FF:000013">
    <property type="entry name" value="Pantothenate synthetase"/>
    <property type="match status" value="1"/>
</dbReference>
<comment type="subcellular location">
    <subcellularLocation>
        <location evidence="8">Cytoplasm</location>
    </subcellularLocation>
</comment>
<dbReference type="InterPro" id="IPR004821">
    <property type="entry name" value="Cyt_trans-like"/>
</dbReference>
<comment type="catalytic activity">
    <reaction evidence="7 8">
        <text>(R)-pantoate + beta-alanine + ATP = (R)-pantothenate + AMP + diphosphate + H(+)</text>
        <dbReference type="Rhea" id="RHEA:10912"/>
        <dbReference type="ChEBI" id="CHEBI:15378"/>
        <dbReference type="ChEBI" id="CHEBI:15980"/>
        <dbReference type="ChEBI" id="CHEBI:29032"/>
        <dbReference type="ChEBI" id="CHEBI:30616"/>
        <dbReference type="ChEBI" id="CHEBI:33019"/>
        <dbReference type="ChEBI" id="CHEBI:57966"/>
        <dbReference type="ChEBI" id="CHEBI:456215"/>
        <dbReference type="EC" id="6.3.2.1"/>
    </reaction>
</comment>
<evidence type="ECO:0000256" key="1">
    <source>
        <dbReference type="ARBA" id="ARBA00004990"/>
    </source>
</evidence>
<dbReference type="Gene3D" id="3.40.50.620">
    <property type="entry name" value="HUPs"/>
    <property type="match status" value="1"/>
</dbReference>
<feature type="active site" description="Proton donor" evidence="8">
    <location>
        <position position="39"/>
    </location>
</feature>
<dbReference type="EMBL" id="JAAIJQ010000019">
    <property type="protein sequence ID" value="NEV61925.1"/>
    <property type="molecule type" value="Genomic_DNA"/>
</dbReference>
<comment type="subunit">
    <text evidence="8">Homodimer.</text>
</comment>
<dbReference type="Gene3D" id="3.30.1300.10">
    <property type="entry name" value="Pantoate-beta-alanine ligase, C-terminal domain"/>
    <property type="match status" value="1"/>
</dbReference>
<evidence type="ECO:0000256" key="8">
    <source>
        <dbReference type="HAMAP-Rule" id="MF_00158"/>
    </source>
</evidence>
<evidence type="ECO:0000256" key="4">
    <source>
        <dbReference type="ARBA" id="ARBA00022655"/>
    </source>
</evidence>
<keyword evidence="6 8" id="KW-0067">ATP-binding</keyword>
<comment type="function">
    <text evidence="8">Catalyzes the condensation of pantoate with beta-alanine in an ATP-dependent reaction via a pantoyl-adenylate intermediate.</text>
</comment>
<evidence type="ECO:0000313" key="9">
    <source>
        <dbReference type="EMBL" id="NEV61925.1"/>
    </source>
</evidence>
<evidence type="ECO:0000256" key="2">
    <source>
        <dbReference type="ARBA" id="ARBA00009256"/>
    </source>
</evidence>
<comment type="similarity">
    <text evidence="2 8">Belongs to the pantothenate synthetase family.</text>
</comment>
<dbReference type="Proteomes" id="UP000483379">
    <property type="component" value="Unassembled WGS sequence"/>
</dbReference>
<dbReference type="UniPathway" id="UPA00028">
    <property type="reaction ID" value="UER00005"/>
</dbReference>
<dbReference type="NCBIfam" id="TIGR00125">
    <property type="entry name" value="cyt_tran_rel"/>
    <property type="match status" value="1"/>
</dbReference>
<feature type="binding site" evidence="8">
    <location>
        <position position="63"/>
    </location>
    <ligand>
        <name>(R)-pantoate</name>
        <dbReference type="ChEBI" id="CHEBI:15980"/>
    </ligand>
</feature>